<keyword evidence="2" id="KW-1185">Reference proteome</keyword>
<dbReference type="Proteomes" id="UP001165460">
    <property type="component" value="Unassembled WGS sequence"/>
</dbReference>
<keyword evidence="1" id="KW-0489">Methyltransferase</keyword>
<dbReference type="EMBL" id="JALGBH010000001">
    <property type="protein sequence ID" value="MCJ0741716.1"/>
    <property type="molecule type" value="Genomic_DNA"/>
</dbReference>
<dbReference type="RefSeq" id="WP_243359111.1">
    <property type="nucleotide sequence ID" value="NZ_JALGBH010000001.1"/>
</dbReference>
<dbReference type="CDD" id="cd02440">
    <property type="entry name" value="AdoMet_MTases"/>
    <property type="match status" value="1"/>
</dbReference>
<organism evidence="1 2">
    <name type="scientific">Pedobacter montanisoli</name>
    <dbReference type="NCBI Taxonomy" id="2923277"/>
    <lineage>
        <taxon>Bacteria</taxon>
        <taxon>Pseudomonadati</taxon>
        <taxon>Bacteroidota</taxon>
        <taxon>Sphingobacteriia</taxon>
        <taxon>Sphingobacteriales</taxon>
        <taxon>Sphingobacteriaceae</taxon>
        <taxon>Pedobacter</taxon>
    </lineage>
</organism>
<keyword evidence="1" id="KW-0808">Transferase</keyword>
<accession>A0ABS9ZT00</accession>
<dbReference type="Pfam" id="PF13489">
    <property type="entry name" value="Methyltransf_23"/>
    <property type="match status" value="1"/>
</dbReference>
<reference evidence="1" key="1">
    <citation type="submission" date="2022-03" db="EMBL/GenBank/DDBJ databases">
        <authorList>
            <person name="Woo C.Y."/>
        </authorList>
    </citation>
    <scope>NUCLEOTIDE SEQUENCE</scope>
    <source>
        <strain evidence="1">CYS-01</strain>
    </source>
</reference>
<dbReference type="GO" id="GO:0032259">
    <property type="term" value="P:methylation"/>
    <property type="evidence" value="ECO:0007669"/>
    <property type="project" value="UniProtKB-KW"/>
</dbReference>
<protein>
    <submittedName>
        <fullName evidence="1">Class I SAM-dependent methyltransferase</fullName>
    </submittedName>
</protein>
<dbReference type="SUPFAM" id="SSF53335">
    <property type="entry name" value="S-adenosyl-L-methionine-dependent methyltransferases"/>
    <property type="match status" value="1"/>
</dbReference>
<dbReference type="InterPro" id="IPR029063">
    <property type="entry name" value="SAM-dependent_MTases_sf"/>
</dbReference>
<comment type="caution">
    <text evidence="1">The sequence shown here is derived from an EMBL/GenBank/DDBJ whole genome shotgun (WGS) entry which is preliminary data.</text>
</comment>
<dbReference type="GO" id="GO:0008168">
    <property type="term" value="F:methyltransferase activity"/>
    <property type="evidence" value="ECO:0007669"/>
    <property type="project" value="UniProtKB-KW"/>
</dbReference>
<proteinExistence type="predicted"/>
<evidence type="ECO:0000313" key="2">
    <source>
        <dbReference type="Proteomes" id="UP001165460"/>
    </source>
</evidence>
<dbReference type="Gene3D" id="3.40.50.150">
    <property type="entry name" value="Vaccinia Virus protein VP39"/>
    <property type="match status" value="1"/>
</dbReference>
<sequence length="249" mass="28923">MSNVLTDRDFWLNYWQRKTGLAVEIPENYLFYKQLTNIIKQDDVKTAIELGGFPGYYAAYLKKYHNLDVTLLDYFIHPPITSALLAANRLQSDDVKIIEADLFAYTPQKQYDLVLSCGLIEHFTDTKDIIERHVAFLKPGGSLFITLPNFRGINGWFQLKFDKENYDKHNINCMDPKLLEAICKDLGLKVLQSEYFGKFSVWLENEKEKSIGVKAFKKAVWVLGKVFTRVFSFETKQLSPYIMVYAKKV</sequence>
<evidence type="ECO:0000313" key="1">
    <source>
        <dbReference type="EMBL" id="MCJ0741716.1"/>
    </source>
</evidence>
<name>A0ABS9ZT00_9SPHI</name>
<gene>
    <name evidence="1" type="ORF">MMF97_03255</name>
</gene>